<dbReference type="InterPro" id="IPR006665">
    <property type="entry name" value="OmpA-like"/>
</dbReference>
<dbReference type="InterPro" id="IPR008969">
    <property type="entry name" value="CarboxyPept-like_regulatory"/>
</dbReference>
<dbReference type="GO" id="GO:0009279">
    <property type="term" value="C:cell outer membrane"/>
    <property type="evidence" value="ECO:0007669"/>
    <property type="project" value="UniProtKB-SubCell"/>
</dbReference>
<sequence>MRKADQQYDKLAYIDAIKIYERVAEKGHKSVDLFEKLGNAYYFNAELEPANKWYTALFELNQPIAPEYYYRYSQTLKSVGDYTKANAMLEEFNTRSGNDQRAKLYESNKDYLAVIKANSGRFRIENAGINSEYSDYGTAFFDDQLVFASSREKPGITKRVQKWNNQAFTTLYAAKINGDGQLLKPEEFSGTIDSRFNEATPAFTPDGLTMYFTRNNYNDGKKGKDKKDQVLLKLYKATLDNGKWKNVVELPFNSNNYSTAHPALSPDGKTLYFASNMPGTMGESDIFKVVINTDGSYGKPENLGIAINTEGKETFPFVSADNELYFASDGHPGLGGLDIFVSRIMKDNTLGKVANVGAPVNGPTDDFAFMIDAKSRNGFFSSNRDGGLGYDDIYKFTETRKLSCEQLLEGTITDSDTKTPLANAKVIVLDDHMKIIKESYADEQGYYSWDGANCDVVYYVRAQHPQYETKEEKVTIPATSGKTDGSIALDKNIKTAKTGTDLATLFRISIIYFDLDKSNIRPDAALDISKVVEVMKEYPNMKIAIASHTDSRASRAYNMKLSERRAQATLEYMVQSGISRDRLTAKGYGETQLVNGCADGVPCTEAQHQENRRSQFIITSM</sequence>
<dbReference type="InterPro" id="IPR036737">
    <property type="entry name" value="OmpA-like_sf"/>
</dbReference>
<organism evidence="6 7">
    <name type="scientific">Flavobacterium kingsejongi</name>
    <dbReference type="NCBI Taxonomy" id="1678728"/>
    <lineage>
        <taxon>Bacteria</taxon>
        <taxon>Pseudomonadati</taxon>
        <taxon>Bacteroidota</taxon>
        <taxon>Flavobacteriia</taxon>
        <taxon>Flavobacteriales</taxon>
        <taxon>Flavobacteriaceae</taxon>
        <taxon>Flavobacterium</taxon>
    </lineage>
</organism>
<keyword evidence="3" id="KW-0998">Cell outer membrane</keyword>
<evidence type="ECO:0000256" key="4">
    <source>
        <dbReference type="PROSITE-ProRule" id="PRU00473"/>
    </source>
</evidence>
<dbReference type="Proteomes" id="UP000244677">
    <property type="component" value="Chromosome"/>
</dbReference>
<dbReference type="Gene3D" id="3.30.1330.60">
    <property type="entry name" value="OmpA-like domain"/>
    <property type="match status" value="1"/>
</dbReference>
<dbReference type="SUPFAM" id="SSF48452">
    <property type="entry name" value="TPR-like"/>
    <property type="match status" value="1"/>
</dbReference>
<accession>A0A2S1LRS1</accession>
<protein>
    <submittedName>
        <fullName evidence="6">Flagellar motor protein MotB</fullName>
    </submittedName>
</protein>
<dbReference type="InterPro" id="IPR011042">
    <property type="entry name" value="6-blade_b-propeller_TolB-like"/>
</dbReference>
<proteinExistence type="predicted"/>
<dbReference type="PANTHER" id="PTHR30329:SF21">
    <property type="entry name" value="LIPOPROTEIN YIAD-RELATED"/>
    <property type="match status" value="1"/>
</dbReference>
<evidence type="ECO:0000313" key="7">
    <source>
        <dbReference type="Proteomes" id="UP000244677"/>
    </source>
</evidence>
<dbReference type="OrthoDB" id="9809364at2"/>
<dbReference type="Pfam" id="PF07676">
    <property type="entry name" value="PD40"/>
    <property type="match status" value="3"/>
</dbReference>
<comment type="subcellular location">
    <subcellularLocation>
        <location evidence="1">Cell outer membrane</location>
    </subcellularLocation>
</comment>
<reference evidence="6 7" key="1">
    <citation type="submission" date="2017-04" db="EMBL/GenBank/DDBJ databases">
        <title>Complete genome sequence of Flavobacterium kingsejong AJ004.</title>
        <authorList>
            <person name="Lee P.C."/>
        </authorList>
    </citation>
    <scope>NUCLEOTIDE SEQUENCE [LARGE SCALE GENOMIC DNA]</scope>
    <source>
        <strain evidence="6 7">AJ004</strain>
    </source>
</reference>
<dbReference type="EMBL" id="CP020919">
    <property type="protein sequence ID" value="AWG26460.1"/>
    <property type="molecule type" value="Genomic_DNA"/>
</dbReference>
<dbReference type="SUPFAM" id="SSF82171">
    <property type="entry name" value="DPP6 N-terminal domain-like"/>
    <property type="match status" value="1"/>
</dbReference>
<keyword evidence="2 4" id="KW-0472">Membrane</keyword>
<dbReference type="InterPro" id="IPR011990">
    <property type="entry name" value="TPR-like_helical_dom_sf"/>
</dbReference>
<gene>
    <name evidence="6" type="ORF">FK004_15125</name>
</gene>
<dbReference type="SUPFAM" id="SSF103088">
    <property type="entry name" value="OmpA-like"/>
    <property type="match status" value="1"/>
</dbReference>
<name>A0A2S1LRS1_9FLAO</name>
<keyword evidence="7" id="KW-1185">Reference proteome</keyword>
<dbReference type="InterPro" id="IPR006664">
    <property type="entry name" value="OMP_bac"/>
</dbReference>
<dbReference type="PANTHER" id="PTHR30329">
    <property type="entry name" value="STATOR ELEMENT OF FLAGELLAR MOTOR COMPLEX"/>
    <property type="match status" value="1"/>
</dbReference>
<evidence type="ECO:0000256" key="1">
    <source>
        <dbReference type="ARBA" id="ARBA00004442"/>
    </source>
</evidence>
<dbReference type="PROSITE" id="PS51123">
    <property type="entry name" value="OMPA_2"/>
    <property type="match status" value="1"/>
</dbReference>
<dbReference type="InterPro" id="IPR011659">
    <property type="entry name" value="WD40"/>
</dbReference>
<dbReference type="Pfam" id="PF13620">
    <property type="entry name" value="CarboxypepD_reg"/>
    <property type="match status" value="1"/>
</dbReference>
<dbReference type="Pfam" id="PF00691">
    <property type="entry name" value="OmpA"/>
    <property type="match status" value="1"/>
</dbReference>
<keyword evidence="6" id="KW-0282">Flagellum</keyword>
<dbReference type="PRINTS" id="PR01021">
    <property type="entry name" value="OMPADOMAIN"/>
</dbReference>
<keyword evidence="6" id="KW-0966">Cell projection</keyword>
<feature type="domain" description="OmpA-like" evidence="5">
    <location>
        <begin position="500"/>
        <end position="621"/>
    </location>
</feature>
<dbReference type="Gene3D" id="2.60.40.1120">
    <property type="entry name" value="Carboxypeptidase-like, regulatory domain"/>
    <property type="match status" value="1"/>
</dbReference>
<dbReference type="InterPro" id="IPR050330">
    <property type="entry name" value="Bact_OuterMem_StrucFunc"/>
</dbReference>
<keyword evidence="6" id="KW-0969">Cilium</keyword>
<evidence type="ECO:0000256" key="2">
    <source>
        <dbReference type="ARBA" id="ARBA00023136"/>
    </source>
</evidence>
<dbReference type="SUPFAM" id="SSF49464">
    <property type="entry name" value="Carboxypeptidase regulatory domain-like"/>
    <property type="match status" value="1"/>
</dbReference>
<evidence type="ECO:0000256" key="3">
    <source>
        <dbReference type="ARBA" id="ARBA00023237"/>
    </source>
</evidence>
<evidence type="ECO:0000313" key="6">
    <source>
        <dbReference type="EMBL" id="AWG26460.1"/>
    </source>
</evidence>
<dbReference type="Gene3D" id="1.25.40.10">
    <property type="entry name" value="Tetratricopeptide repeat domain"/>
    <property type="match status" value="1"/>
</dbReference>
<dbReference type="Gene3D" id="2.120.10.30">
    <property type="entry name" value="TolB, C-terminal domain"/>
    <property type="match status" value="1"/>
</dbReference>
<evidence type="ECO:0000259" key="5">
    <source>
        <dbReference type="PROSITE" id="PS51123"/>
    </source>
</evidence>
<dbReference type="KEGG" id="fki:FK004_15125"/>
<dbReference type="AlphaFoldDB" id="A0A2S1LRS1"/>
<dbReference type="CDD" id="cd07185">
    <property type="entry name" value="OmpA_C-like"/>
    <property type="match status" value="1"/>
</dbReference>